<keyword evidence="4" id="KW-1185">Reference proteome</keyword>
<organism evidence="3 4">
    <name type="scientific">Prauserella rugosa</name>
    <dbReference type="NCBI Taxonomy" id="43354"/>
    <lineage>
        <taxon>Bacteria</taxon>
        <taxon>Bacillati</taxon>
        <taxon>Actinomycetota</taxon>
        <taxon>Actinomycetes</taxon>
        <taxon>Pseudonocardiales</taxon>
        <taxon>Pseudonocardiaceae</taxon>
        <taxon>Prauserella</taxon>
    </lineage>
</organism>
<dbReference type="PANTHER" id="PTHR43861">
    <property type="entry name" value="TRANS-ACONITATE 2-METHYLTRANSFERASE-RELATED"/>
    <property type="match status" value="1"/>
</dbReference>
<keyword evidence="3" id="KW-0489">Methyltransferase</keyword>
<evidence type="ECO:0000256" key="1">
    <source>
        <dbReference type="ARBA" id="ARBA00022679"/>
    </source>
</evidence>
<dbReference type="GO" id="GO:0032259">
    <property type="term" value="P:methylation"/>
    <property type="evidence" value="ECO:0007669"/>
    <property type="project" value="UniProtKB-KW"/>
</dbReference>
<keyword evidence="1 3" id="KW-0808">Transferase</keyword>
<protein>
    <submittedName>
        <fullName evidence="3">Methyltransferase family protein</fullName>
    </submittedName>
</protein>
<evidence type="ECO:0000313" key="3">
    <source>
        <dbReference type="EMBL" id="TWH22984.1"/>
    </source>
</evidence>
<dbReference type="CDD" id="cd02440">
    <property type="entry name" value="AdoMet_MTases"/>
    <property type="match status" value="1"/>
</dbReference>
<dbReference type="SUPFAM" id="SSF53335">
    <property type="entry name" value="S-adenosyl-L-methionine-dependent methyltransferases"/>
    <property type="match status" value="1"/>
</dbReference>
<dbReference type="Proteomes" id="UP000317303">
    <property type="component" value="Unassembled WGS sequence"/>
</dbReference>
<evidence type="ECO:0000259" key="2">
    <source>
        <dbReference type="Pfam" id="PF13649"/>
    </source>
</evidence>
<proteinExistence type="predicted"/>
<comment type="caution">
    <text evidence="3">The sequence shown here is derived from an EMBL/GenBank/DDBJ whole genome shotgun (WGS) entry which is preliminary data.</text>
</comment>
<name>A0A660CKI7_9PSEU</name>
<evidence type="ECO:0000313" key="4">
    <source>
        <dbReference type="Proteomes" id="UP000317303"/>
    </source>
</evidence>
<dbReference type="EMBL" id="VLJV01000001">
    <property type="protein sequence ID" value="TWH22984.1"/>
    <property type="molecule type" value="Genomic_DNA"/>
</dbReference>
<dbReference type="RefSeq" id="WP_051758107.1">
    <property type="nucleotide sequence ID" value="NZ_JOIJ01000028.1"/>
</dbReference>
<dbReference type="Gene3D" id="3.40.50.150">
    <property type="entry name" value="Vaccinia Virus protein VP39"/>
    <property type="match status" value="1"/>
</dbReference>
<sequence>MEQAFDRDFWERRWDQVVREHPEVVATRPPNGHLTSEVGELEPGRALDAGCGHGGEALWLAAGGWRVDAVDFSPTALQAGRSAGLELGADVADRIAWIEADLGRWSPPPQHYDLVACLYVHIAGSVAEFVTRLARGVAPGGTLLLVGHRPIDPETGADTPAAGQVQVSVGEAVQAIRALEAAGGWRIDVAEERRRAGEGSGVDAVIRAVAPDRPSAQAEPSPAFHTT</sequence>
<dbReference type="InterPro" id="IPR029063">
    <property type="entry name" value="SAM-dependent_MTases_sf"/>
</dbReference>
<dbReference type="GO" id="GO:0008168">
    <property type="term" value="F:methyltransferase activity"/>
    <property type="evidence" value="ECO:0007669"/>
    <property type="project" value="UniProtKB-KW"/>
</dbReference>
<accession>A0A660CKI7</accession>
<dbReference type="Pfam" id="PF13649">
    <property type="entry name" value="Methyltransf_25"/>
    <property type="match status" value="1"/>
</dbReference>
<dbReference type="AlphaFoldDB" id="A0A660CKI7"/>
<reference evidence="3 4" key="1">
    <citation type="submission" date="2019-07" db="EMBL/GenBank/DDBJ databases">
        <title>R&amp;d 2014.</title>
        <authorList>
            <person name="Klenk H.-P."/>
        </authorList>
    </citation>
    <scope>NUCLEOTIDE SEQUENCE [LARGE SCALE GENOMIC DNA]</scope>
    <source>
        <strain evidence="3 4">DSM 43194</strain>
    </source>
</reference>
<dbReference type="InterPro" id="IPR041698">
    <property type="entry name" value="Methyltransf_25"/>
</dbReference>
<feature type="domain" description="Methyltransferase" evidence="2">
    <location>
        <begin position="47"/>
        <end position="141"/>
    </location>
</feature>
<gene>
    <name evidence="3" type="ORF">JD82_04876</name>
</gene>